<comment type="caution">
    <text evidence="2">The sequence shown here is derived from an EMBL/GenBank/DDBJ whole genome shotgun (WGS) entry which is preliminary data.</text>
</comment>
<reference evidence="2" key="1">
    <citation type="submission" date="2020-12" db="EMBL/GenBank/DDBJ databases">
        <title>Genomic characterization of non-nitrogen-fixing Frankia strains.</title>
        <authorList>
            <person name="Carlos-Shanley C."/>
            <person name="Guerra T."/>
            <person name="Hahn D."/>
        </authorList>
    </citation>
    <scope>NUCLEOTIDE SEQUENCE</scope>
    <source>
        <strain evidence="2">CN6</strain>
    </source>
</reference>
<evidence type="ECO:0000313" key="2">
    <source>
        <dbReference type="EMBL" id="MBL7627962.1"/>
    </source>
</evidence>
<gene>
    <name evidence="2" type="ORF">I7412_12415</name>
</gene>
<dbReference type="GO" id="GO:0004519">
    <property type="term" value="F:endonuclease activity"/>
    <property type="evidence" value="ECO:0007669"/>
    <property type="project" value="UniProtKB-KW"/>
</dbReference>
<dbReference type="InterPro" id="IPR011335">
    <property type="entry name" value="Restrct_endonuc-II-like"/>
</dbReference>
<dbReference type="Pfam" id="PF05685">
    <property type="entry name" value="Uma2"/>
    <property type="match status" value="1"/>
</dbReference>
<dbReference type="Gene3D" id="3.90.1570.10">
    <property type="entry name" value="tt1808, chain A"/>
    <property type="match status" value="1"/>
</dbReference>
<feature type="domain" description="Putative restriction endonuclease" evidence="1">
    <location>
        <begin position="9"/>
        <end position="136"/>
    </location>
</feature>
<proteinExistence type="predicted"/>
<keyword evidence="2" id="KW-0255">Endonuclease</keyword>
<dbReference type="Proteomes" id="UP000604475">
    <property type="component" value="Unassembled WGS sequence"/>
</dbReference>
<dbReference type="InterPro" id="IPR008538">
    <property type="entry name" value="Uma2"/>
</dbReference>
<dbReference type="SUPFAM" id="SSF52980">
    <property type="entry name" value="Restriction endonuclease-like"/>
    <property type="match status" value="1"/>
</dbReference>
<dbReference type="InterPro" id="IPR012296">
    <property type="entry name" value="Nuclease_put_TT1808"/>
</dbReference>
<protein>
    <submittedName>
        <fullName evidence="2">Uma2 family endonuclease</fullName>
    </submittedName>
</protein>
<dbReference type="AlphaFoldDB" id="A0A937UNH2"/>
<keyword evidence="2" id="KW-0540">Nuclease</keyword>
<name>A0A937UNH2_9ACTN</name>
<dbReference type="CDD" id="cd06260">
    <property type="entry name" value="DUF820-like"/>
    <property type="match status" value="1"/>
</dbReference>
<evidence type="ECO:0000259" key="1">
    <source>
        <dbReference type="Pfam" id="PF05685"/>
    </source>
</evidence>
<dbReference type="RefSeq" id="WP_203000294.1">
    <property type="nucleotide sequence ID" value="NZ_JADWYU010000133.1"/>
</dbReference>
<dbReference type="EMBL" id="JAEACQ010000165">
    <property type="protein sequence ID" value="MBL7627962.1"/>
    <property type="molecule type" value="Genomic_DNA"/>
</dbReference>
<organism evidence="2 3">
    <name type="scientific">Frankia nepalensis</name>
    <dbReference type="NCBI Taxonomy" id="1836974"/>
    <lineage>
        <taxon>Bacteria</taxon>
        <taxon>Bacillati</taxon>
        <taxon>Actinomycetota</taxon>
        <taxon>Actinomycetes</taxon>
        <taxon>Frankiales</taxon>
        <taxon>Frankiaceae</taxon>
        <taxon>Frankia</taxon>
    </lineage>
</organism>
<sequence length="180" mass="19669">MAAEKVTSPQYDRWSEERRSGIEIADGRVVTAAVASTRRRRAARLMANALDLAGGPDWNADVAVEVRLTDAPLTIRRPDVVVYRADALDATPMHAEHVLCVVELVSRGSQATGRIVGVHRYAQAGIGHYWRVEWSATGIPIACTYVLDPASKVYREHAVCAGVVHVTEPFPVTINLTQLT</sequence>
<keyword evidence="2" id="KW-0378">Hydrolase</keyword>
<accession>A0A937UNH2</accession>
<keyword evidence="3" id="KW-1185">Reference proteome</keyword>
<evidence type="ECO:0000313" key="3">
    <source>
        <dbReference type="Proteomes" id="UP000604475"/>
    </source>
</evidence>